<keyword evidence="3" id="KW-0804">Transcription</keyword>
<dbReference type="PANTHER" id="PTHR43280">
    <property type="entry name" value="ARAC-FAMILY TRANSCRIPTIONAL REGULATOR"/>
    <property type="match status" value="1"/>
</dbReference>
<proteinExistence type="predicted"/>
<dbReference type="PROSITE" id="PS01124">
    <property type="entry name" value="HTH_ARAC_FAMILY_2"/>
    <property type="match status" value="1"/>
</dbReference>
<dbReference type="SMART" id="SM00342">
    <property type="entry name" value="HTH_ARAC"/>
    <property type="match status" value="1"/>
</dbReference>
<organism evidence="5 6">
    <name type="scientific">Halalkalibacter hemicellulosilyticusJCM 9152</name>
    <dbReference type="NCBI Taxonomy" id="1236971"/>
    <lineage>
        <taxon>Bacteria</taxon>
        <taxon>Bacillati</taxon>
        <taxon>Bacillota</taxon>
        <taxon>Bacilli</taxon>
        <taxon>Bacillales</taxon>
        <taxon>Bacillaceae</taxon>
        <taxon>Halalkalibacter</taxon>
    </lineage>
</organism>
<dbReference type="Pfam" id="PF12833">
    <property type="entry name" value="HTH_18"/>
    <property type="match status" value="1"/>
</dbReference>
<dbReference type="Gene3D" id="2.60.120.280">
    <property type="entry name" value="Regulatory protein AraC"/>
    <property type="match status" value="1"/>
</dbReference>
<sequence length="293" mass="33817">MTIIKHKMGNVRLFLDKQDDLPTLNSIGWELRTDNDEEIYDWNCTNRMDKQCLFQYTVAGEGELEVGGNVHHIKAGQAFLIEIPGPFSYRIPQGKQKWEYKYLSLTLNAYPLWAPLIENGGRIINLAPDSNVLQFWDKLFEKALTDQIKHIYDNSSYAYRFLMEVRHAVQQQSKPSSTPEPIQKCLHFIDRSFHKPIGLDEIAEAAELSKFHLIRIFQKSIGESPINYLIKVRIKVAAQKLIENDLPIYEIANQCGFSSANYFSKVFQKHTSLTPSEFRNSVGKQKISEVFVK</sequence>
<dbReference type="PROSITE" id="PS00041">
    <property type="entry name" value="HTH_ARAC_FAMILY_1"/>
    <property type="match status" value="1"/>
</dbReference>
<evidence type="ECO:0000256" key="3">
    <source>
        <dbReference type="ARBA" id="ARBA00023163"/>
    </source>
</evidence>
<dbReference type="PANTHER" id="PTHR43280:SF28">
    <property type="entry name" value="HTH-TYPE TRANSCRIPTIONAL ACTIVATOR RHAS"/>
    <property type="match status" value="1"/>
</dbReference>
<keyword evidence="6" id="KW-1185">Reference proteome</keyword>
<evidence type="ECO:0000256" key="2">
    <source>
        <dbReference type="ARBA" id="ARBA00023125"/>
    </source>
</evidence>
<dbReference type="STRING" id="1236971.JCM9152_1324"/>
<dbReference type="InterPro" id="IPR018062">
    <property type="entry name" value="HTH_AraC-typ_CS"/>
</dbReference>
<gene>
    <name evidence="5" type="ORF">JCM9152_1324</name>
</gene>
<evidence type="ECO:0000256" key="1">
    <source>
        <dbReference type="ARBA" id="ARBA00023015"/>
    </source>
</evidence>
<dbReference type="InterPro" id="IPR018060">
    <property type="entry name" value="HTH_AraC"/>
</dbReference>
<evidence type="ECO:0000259" key="4">
    <source>
        <dbReference type="PROSITE" id="PS01124"/>
    </source>
</evidence>
<evidence type="ECO:0000313" key="6">
    <source>
        <dbReference type="Proteomes" id="UP000018895"/>
    </source>
</evidence>
<reference evidence="5" key="1">
    <citation type="journal article" date="2014" name="Genome Announc.">
        <title>Draft Genome Sequences of Three Alkaliphilic Bacillus Strains, Bacillus wakoensis JCM 9140T, Bacillus akibai JCM 9157T, and Bacillus hemicellulosilyticus JCM 9152T.</title>
        <authorList>
            <person name="Yuki M."/>
            <person name="Oshima K."/>
            <person name="Suda W."/>
            <person name="Oshida Y."/>
            <person name="Kitamura K."/>
            <person name="Iida T."/>
            <person name="Hattori M."/>
            <person name="Ohkuma M."/>
        </authorList>
    </citation>
    <scope>NUCLEOTIDE SEQUENCE [LARGE SCALE GENOMIC DNA]</scope>
    <source>
        <strain evidence="5">JCM 9152</strain>
    </source>
</reference>
<dbReference type="SUPFAM" id="SSF51215">
    <property type="entry name" value="Regulatory protein AraC"/>
    <property type="match status" value="1"/>
</dbReference>
<dbReference type="Proteomes" id="UP000018895">
    <property type="component" value="Unassembled WGS sequence"/>
</dbReference>
<dbReference type="GO" id="GO:0043565">
    <property type="term" value="F:sequence-specific DNA binding"/>
    <property type="evidence" value="ECO:0007669"/>
    <property type="project" value="InterPro"/>
</dbReference>
<accession>W4QD32</accession>
<dbReference type="Gene3D" id="1.10.10.60">
    <property type="entry name" value="Homeodomain-like"/>
    <property type="match status" value="2"/>
</dbReference>
<dbReference type="PRINTS" id="PR00032">
    <property type="entry name" value="HTHARAC"/>
</dbReference>
<keyword evidence="1" id="KW-0805">Transcription regulation</keyword>
<dbReference type="InterPro" id="IPR003313">
    <property type="entry name" value="AraC-bd"/>
</dbReference>
<keyword evidence="2" id="KW-0238">DNA-binding</keyword>
<dbReference type="InterPro" id="IPR009057">
    <property type="entry name" value="Homeodomain-like_sf"/>
</dbReference>
<dbReference type="EMBL" id="BAUU01000008">
    <property type="protein sequence ID" value="GAE29935.1"/>
    <property type="molecule type" value="Genomic_DNA"/>
</dbReference>
<evidence type="ECO:0000313" key="5">
    <source>
        <dbReference type="EMBL" id="GAE29935.1"/>
    </source>
</evidence>
<dbReference type="SUPFAM" id="SSF46689">
    <property type="entry name" value="Homeodomain-like"/>
    <property type="match status" value="2"/>
</dbReference>
<feature type="domain" description="HTH araC/xylS-type" evidence="4">
    <location>
        <begin position="183"/>
        <end position="281"/>
    </location>
</feature>
<dbReference type="Pfam" id="PF02311">
    <property type="entry name" value="AraC_binding"/>
    <property type="match status" value="1"/>
</dbReference>
<protein>
    <submittedName>
        <fullName evidence="5">Transcriptional regulator</fullName>
    </submittedName>
</protein>
<name>W4QD32_9BACI</name>
<dbReference type="GO" id="GO:0003700">
    <property type="term" value="F:DNA-binding transcription factor activity"/>
    <property type="evidence" value="ECO:0007669"/>
    <property type="project" value="InterPro"/>
</dbReference>
<dbReference type="InterPro" id="IPR020449">
    <property type="entry name" value="Tscrpt_reg_AraC-type_HTH"/>
</dbReference>
<dbReference type="InterPro" id="IPR037923">
    <property type="entry name" value="HTH-like"/>
</dbReference>
<comment type="caution">
    <text evidence="5">The sequence shown here is derived from an EMBL/GenBank/DDBJ whole genome shotgun (WGS) entry which is preliminary data.</text>
</comment>
<dbReference type="AlphaFoldDB" id="W4QD32"/>